<keyword evidence="2" id="KW-1185">Reference proteome</keyword>
<dbReference type="EMBL" id="AP017372">
    <property type="protein sequence ID" value="BAU56590.1"/>
    <property type="molecule type" value="Genomic_DNA"/>
</dbReference>
<dbReference type="Proteomes" id="UP000218890">
    <property type="component" value="Chromosome"/>
</dbReference>
<evidence type="ECO:0000313" key="2">
    <source>
        <dbReference type="Proteomes" id="UP000218890"/>
    </source>
</evidence>
<dbReference type="RefSeq" id="WP_096406645.1">
    <property type="nucleotide sequence ID" value="NZ_AP017372.2"/>
</dbReference>
<proteinExistence type="predicted"/>
<protein>
    <submittedName>
        <fullName evidence="1">Uncharacterized protein</fullName>
    </submittedName>
</protein>
<dbReference type="KEGG" id="hhk:HH1059_25130"/>
<sequence length="163" mass="18253">MKSSISHLITKTFCSLVLVLVTSIPTVVQASEVACVYLEPEILIDSSRLEERLRDELRYYEGGSDELRIIQGDESKWEELQATAAWLEENNCTVAHVLQERRFGVEGGHTTIDVETSEEIEGGSMVGAFDIEDDSYQSIVIAITELLRHQAELGVIEGDYARF</sequence>
<dbReference type="AlphaFoldDB" id="A0A110B4E0"/>
<organism evidence="1 2">
    <name type="scientific">Halorhodospira halochloris</name>
    <name type="common">Ectothiorhodospira halochloris</name>
    <dbReference type="NCBI Taxonomy" id="1052"/>
    <lineage>
        <taxon>Bacteria</taxon>
        <taxon>Pseudomonadati</taxon>
        <taxon>Pseudomonadota</taxon>
        <taxon>Gammaproteobacteria</taxon>
        <taxon>Chromatiales</taxon>
        <taxon>Ectothiorhodospiraceae</taxon>
        <taxon>Halorhodospira</taxon>
    </lineage>
</organism>
<evidence type="ECO:0000313" key="1">
    <source>
        <dbReference type="EMBL" id="BAU56590.1"/>
    </source>
</evidence>
<accession>A0A110B4E0</accession>
<gene>
    <name evidence="1" type="ORF">HH1059_25130</name>
</gene>
<name>A0A110B4E0_HALHR</name>
<reference evidence="1" key="1">
    <citation type="submission" date="2016-02" db="EMBL/GenBank/DDBJ databases">
        <title>Halorhodospira halochloris DSM-1059 complete genome, version 2.</title>
        <authorList>
            <person name="Tsukatani Y."/>
        </authorList>
    </citation>
    <scope>NUCLEOTIDE SEQUENCE</scope>
    <source>
        <strain evidence="1">DSM 1059</strain>
    </source>
</reference>